<feature type="compositionally biased region" description="Polar residues" evidence="6">
    <location>
        <begin position="124"/>
        <end position="137"/>
    </location>
</feature>
<sequence>MGISQQDGVSQVDEPSTSVHDNTSLNLGDMTVNGILSDSNAIYESNEATKMPDVAKETLNIPCIYRQDVVRCNKGGMIGIVSEVAGDSDSDSSMTDDEEEEDDDNDEDETGGNEEGDNHGNTNASSDGNKSGGNYKSSPLPADQVRVLWMDDSETTQNLNDVTVIDRGFMHGDYVASASDPTGQVGVVVDVNISIDLLPIDGAIIEQVSSRDLKRVRDFAVGDYVVLGPWLGRIDDVLDNVTVSFDDGSVCKVMRADPLRLKPVTKNILEDGHFPYYPGQRVRARSSSVFKNSRWLSGLWKANRLEGTITKVTVGSVFIYWIASAGYGPDSSTTPAEEQNPKNLKLLSCFAHANWQVGDWCLLPSLALSSSITQDKGQSELELHDSVQGELDSSKSRSRCDQEEVLLEEAHGTGESMDLDAVSAVDVNNRNIEGNASSQSSPCSSSVSVSKEPVHETWLLHRKKIRKLVVRRDKKTRKKEDNYEKALLIVNTRTRVDVSWQDGTTARGLPSTTLIPIDSPGDHEFVSEQYVVEKASDESDDASEVRRVGVVKSVNAKERTACVRWLKPVVRAEDPREFDREEVVSVYELEGHLDYDYCYGDVVVRLSPVSVSAHTGTAVEEEPKQQSGSNEVKQDLNNNSGCKKVEDASADGACMDFSDLSWVGNITGLKNGDIEVTWADGMVSTVGPQAVYVVGRDDDDESIAGGSEVSDDAASWETVNDDEMDALEDAKEEIGLPNTADTDPETEEHTTVEDNNPGRNGALSLPLAALGFVTRLATGIFSRGRKHVEPPSSDSEGENELQSQGAIKPSQIKASHDETNSPNNVIDNFGMQTTHEEEEEHVEVEVTDSLDMAEALVNLRAEEPDALACHEYESCSFKRFDIAKDPLDHYFLGASGQNSNGRKWLKKVQQDWSILQNNLPDGIYVRVYEDRMDLLRAVIAGAYGTPYQDGLFFFDFHLPPEYPDVPPSAYYHSGGWRINPNLYEEGKVCLSLLNTWTGRGNEVWDPVSSSILQVLVSLQGLVLNSKPYFNEAGYDKQIGTAEGEKNSLSYNENTFLLNCKTMMYLMRKPPKDFEELVKGHFKRRGYYILKACDAYMKGYLIGSLSKDASTSDRSNTNSTSVGFKLMFTKIAPRLLLALNEVGADCQEFKHLQQS</sequence>
<dbReference type="SMART" id="SM00212">
    <property type="entry name" value="UBCc"/>
    <property type="match status" value="1"/>
</dbReference>
<evidence type="ECO:0000256" key="2">
    <source>
        <dbReference type="ARBA" id="ARBA00022679"/>
    </source>
</evidence>
<name>A0AA39ACE3_VITRO</name>
<dbReference type="Pfam" id="PF00179">
    <property type="entry name" value="UQ_con"/>
    <property type="match status" value="1"/>
</dbReference>
<keyword evidence="4" id="KW-0833">Ubl conjugation pathway</keyword>
<dbReference type="InterPro" id="IPR057734">
    <property type="entry name" value="UBE2O-like_SH3-C"/>
</dbReference>
<evidence type="ECO:0000313" key="9">
    <source>
        <dbReference type="Proteomes" id="UP001168098"/>
    </source>
</evidence>
<evidence type="ECO:0000256" key="1">
    <source>
        <dbReference type="ARBA" id="ARBA00012486"/>
    </source>
</evidence>
<dbReference type="InterPro" id="IPR016135">
    <property type="entry name" value="UBQ-conjugating_enzyme/RWD"/>
</dbReference>
<dbReference type="SUPFAM" id="SSF54495">
    <property type="entry name" value="UBC-like"/>
    <property type="match status" value="1"/>
</dbReference>
<dbReference type="Pfam" id="PF23043">
    <property type="entry name" value="SH3-B_UBE2O"/>
    <property type="match status" value="1"/>
</dbReference>
<feature type="region of interest" description="Disordered" evidence="6">
    <location>
        <begin position="731"/>
        <end position="760"/>
    </location>
</feature>
<proteinExistence type="predicted"/>
<keyword evidence="5" id="KW-0067">ATP-binding</keyword>
<evidence type="ECO:0000256" key="4">
    <source>
        <dbReference type="ARBA" id="ARBA00022786"/>
    </source>
</evidence>
<dbReference type="Pfam" id="PF23044">
    <property type="entry name" value="SH3-C_UBE2O"/>
    <property type="match status" value="1"/>
</dbReference>
<dbReference type="PANTHER" id="PTHR46116:SF21">
    <property type="entry name" value="UBIQUITIN-CONJUGATING ENZYME E2 23-RELATED"/>
    <property type="match status" value="1"/>
</dbReference>
<dbReference type="InterPro" id="IPR057735">
    <property type="entry name" value="UBE2O-like_tSH3-B"/>
</dbReference>
<feature type="region of interest" description="Disordered" evidence="6">
    <location>
        <begin position="783"/>
        <end position="824"/>
    </location>
</feature>
<dbReference type="Pfam" id="PF23046">
    <property type="entry name" value="tSH3-B_UBE2O"/>
    <property type="match status" value="1"/>
</dbReference>
<dbReference type="EMBL" id="JARBHA010000003">
    <property type="protein sequence ID" value="KAJ9704465.1"/>
    <property type="molecule type" value="Genomic_DNA"/>
</dbReference>
<dbReference type="GO" id="GO:0061631">
    <property type="term" value="F:ubiquitin conjugating enzyme activity"/>
    <property type="evidence" value="ECO:0007669"/>
    <property type="project" value="UniProtKB-EC"/>
</dbReference>
<dbReference type="Pfam" id="PF23048">
    <property type="entry name" value="SH3-A_UBE2O"/>
    <property type="match status" value="1"/>
</dbReference>
<keyword evidence="3" id="KW-0547">Nucleotide-binding</keyword>
<feature type="compositionally biased region" description="Polar residues" evidence="6">
    <location>
        <begin position="625"/>
        <end position="640"/>
    </location>
</feature>
<reference evidence="8 9" key="1">
    <citation type="journal article" date="2023" name="BMC Biotechnol.">
        <title>Vitis rotundifolia cv Carlos genome sequencing.</title>
        <authorList>
            <person name="Huff M."/>
            <person name="Hulse-Kemp A."/>
            <person name="Scheffler B."/>
            <person name="Youngblood R."/>
            <person name="Simpson S."/>
            <person name="Babiker E."/>
            <person name="Staton M."/>
        </authorList>
    </citation>
    <scope>NUCLEOTIDE SEQUENCE [LARGE SCALE GENOMIC DNA]</scope>
    <source>
        <tissue evidence="8">Leaf</tissue>
    </source>
</reference>
<evidence type="ECO:0000313" key="8">
    <source>
        <dbReference type="EMBL" id="KAJ9704465.1"/>
    </source>
</evidence>
<feature type="region of interest" description="Disordered" evidence="6">
    <location>
        <begin position="82"/>
        <end position="137"/>
    </location>
</feature>
<comment type="caution">
    <text evidence="8">The sequence shown here is derived from an EMBL/GenBank/DDBJ whole genome shotgun (WGS) entry which is preliminary data.</text>
</comment>
<evidence type="ECO:0000256" key="3">
    <source>
        <dbReference type="ARBA" id="ARBA00022741"/>
    </source>
</evidence>
<dbReference type="PANTHER" id="PTHR46116">
    <property type="entry name" value="(E3-INDEPENDENT) E2 UBIQUITIN-CONJUGATING ENZYME"/>
    <property type="match status" value="1"/>
</dbReference>
<feature type="compositionally biased region" description="Acidic residues" evidence="6">
    <location>
        <begin position="86"/>
        <end position="115"/>
    </location>
</feature>
<dbReference type="InterPro" id="IPR057732">
    <property type="entry name" value="SH3-A_UBE2O"/>
</dbReference>
<dbReference type="FunFam" id="3.10.110.10:FF:000028">
    <property type="entry name" value="Probable ubiquitin-conjugating enzyme E2 23"/>
    <property type="match status" value="1"/>
</dbReference>
<keyword evidence="2" id="KW-0808">Transferase</keyword>
<evidence type="ECO:0000256" key="5">
    <source>
        <dbReference type="ARBA" id="ARBA00022840"/>
    </source>
</evidence>
<feature type="region of interest" description="Disordered" evidence="6">
    <location>
        <begin position="617"/>
        <end position="640"/>
    </location>
</feature>
<dbReference type="EC" id="2.3.2.23" evidence="1"/>
<dbReference type="Proteomes" id="UP001168098">
    <property type="component" value="Unassembled WGS sequence"/>
</dbReference>
<feature type="region of interest" description="Disordered" evidence="6">
    <location>
        <begin position="1"/>
        <end position="25"/>
    </location>
</feature>
<organism evidence="8 9">
    <name type="scientific">Vitis rotundifolia</name>
    <name type="common">Muscadine grape</name>
    <dbReference type="NCBI Taxonomy" id="103349"/>
    <lineage>
        <taxon>Eukaryota</taxon>
        <taxon>Viridiplantae</taxon>
        <taxon>Streptophyta</taxon>
        <taxon>Embryophyta</taxon>
        <taxon>Tracheophyta</taxon>
        <taxon>Spermatophyta</taxon>
        <taxon>Magnoliopsida</taxon>
        <taxon>eudicotyledons</taxon>
        <taxon>Gunneridae</taxon>
        <taxon>Pentapetalae</taxon>
        <taxon>rosids</taxon>
        <taxon>Vitales</taxon>
        <taxon>Vitaceae</taxon>
        <taxon>Viteae</taxon>
        <taxon>Vitis</taxon>
    </lineage>
</organism>
<protein>
    <recommendedName>
        <fullName evidence="1">E2 ubiquitin-conjugating enzyme</fullName>
        <ecNumber evidence="1">2.3.2.23</ecNumber>
    </recommendedName>
</protein>
<evidence type="ECO:0000259" key="7">
    <source>
        <dbReference type="PROSITE" id="PS50127"/>
    </source>
</evidence>
<keyword evidence="9" id="KW-1185">Reference proteome</keyword>
<dbReference type="GO" id="GO:0005524">
    <property type="term" value="F:ATP binding"/>
    <property type="evidence" value="ECO:0007669"/>
    <property type="project" value="UniProtKB-KW"/>
</dbReference>
<accession>A0AA39ACE3</accession>
<dbReference type="CDD" id="cd23837">
    <property type="entry name" value="UBCc_UBE2O"/>
    <property type="match status" value="1"/>
</dbReference>
<evidence type="ECO:0000256" key="6">
    <source>
        <dbReference type="SAM" id="MobiDB-lite"/>
    </source>
</evidence>
<dbReference type="InterPro" id="IPR057733">
    <property type="entry name" value="UBE2O-like_SH3-B"/>
</dbReference>
<gene>
    <name evidence="8" type="ORF">PVL29_002842</name>
</gene>
<dbReference type="Gene3D" id="3.10.110.10">
    <property type="entry name" value="Ubiquitin Conjugating Enzyme"/>
    <property type="match status" value="1"/>
</dbReference>
<dbReference type="AlphaFoldDB" id="A0AA39ACE3"/>
<dbReference type="PROSITE" id="PS50127">
    <property type="entry name" value="UBC_2"/>
    <property type="match status" value="1"/>
</dbReference>
<feature type="domain" description="UBC core" evidence="7">
    <location>
        <begin position="903"/>
        <end position="1063"/>
    </location>
</feature>
<dbReference type="InterPro" id="IPR000608">
    <property type="entry name" value="UBC"/>
</dbReference>